<sequence>MHDFVTKLEKSLIFFILFTIVFITIFGTIQYTLPFVLAFLFSLLLKRPTKYLIEKGKLKTSLAAFITTTIFCIVVIGLILLSINYLISELKSLTYNVTDIVTVNFDYIRKWFNDLVDSYNNLDPTLLDAINKNLASQSSKLSNYAVSLSSSVVSYLFGIISSLPTLLTLILFTIFSTYFITKDIVSKDLTSKYKNMPNRNLITKLLENSKNMLGKYLLAYIFLLFMTFCENLIGFSLLGVDYAFLLSLLCGVLDLLPIVGMIIVYIPLILTYLLQGNWIMVIALLFLYTFVMLIRQVLEPKLLSSTLKIHPVASLAAIFIGLKAYGFLGMFYCIMLLVFYNIFRETEII</sequence>
<dbReference type="InterPro" id="IPR014227">
    <property type="entry name" value="YtvI-like"/>
</dbReference>
<feature type="transmembrane region" description="Helical" evidence="6">
    <location>
        <begin position="244"/>
        <end position="266"/>
    </location>
</feature>
<comment type="similarity">
    <text evidence="2">Belongs to the autoinducer-2 exporter (AI-2E) (TC 2.A.86) family.</text>
</comment>
<dbReference type="RefSeq" id="WP_010074391.1">
    <property type="nucleotide sequence ID" value="NC_014393.1"/>
</dbReference>
<dbReference type="KEGG" id="ccb:Clocel_4373"/>
<dbReference type="HOGENOM" id="CLU_031275_4_3_9"/>
<comment type="subcellular location">
    <subcellularLocation>
        <location evidence="1">Membrane</location>
        <topology evidence="1">Multi-pass membrane protein</topology>
    </subcellularLocation>
</comment>
<keyword evidence="8" id="KW-1185">Reference proteome</keyword>
<keyword evidence="5 6" id="KW-0472">Membrane</keyword>
<evidence type="ECO:0000256" key="2">
    <source>
        <dbReference type="ARBA" id="ARBA00009773"/>
    </source>
</evidence>
<evidence type="ECO:0000256" key="4">
    <source>
        <dbReference type="ARBA" id="ARBA00022989"/>
    </source>
</evidence>
<reference evidence="7 8" key="1">
    <citation type="submission" date="2010-08" db="EMBL/GenBank/DDBJ databases">
        <title>Complete sequence of Clostridium cellulovorans 743B.</title>
        <authorList>
            <consortium name="US DOE Joint Genome Institute"/>
            <person name="Lucas S."/>
            <person name="Copeland A."/>
            <person name="Lapidus A."/>
            <person name="Cheng J.-F."/>
            <person name="Bruce D."/>
            <person name="Goodwin L."/>
            <person name="Pitluck S."/>
            <person name="Chertkov O."/>
            <person name="Detter J.C."/>
            <person name="Han C."/>
            <person name="Tapia R."/>
            <person name="Land M."/>
            <person name="Hauser L."/>
            <person name="Chang Y.-J."/>
            <person name="Jeffries C."/>
            <person name="Kyrpides N."/>
            <person name="Ivanova N."/>
            <person name="Mikhailova N."/>
            <person name="Hemme C.L."/>
            <person name="Woyke T."/>
        </authorList>
    </citation>
    <scope>NUCLEOTIDE SEQUENCE [LARGE SCALE GENOMIC DNA]</scope>
    <source>
        <strain evidence="8">ATCC 35296 / DSM 3052 / OCM 3 / 743B</strain>
    </source>
</reference>
<name>D9SPC7_CLOC7</name>
<evidence type="ECO:0000256" key="1">
    <source>
        <dbReference type="ARBA" id="ARBA00004141"/>
    </source>
</evidence>
<dbReference type="Pfam" id="PF01594">
    <property type="entry name" value="AI-2E_transport"/>
    <property type="match status" value="1"/>
</dbReference>
<evidence type="ECO:0000313" key="8">
    <source>
        <dbReference type="Proteomes" id="UP000002730"/>
    </source>
</evidence>
<accession>D9SPC7</accession>
<feature type="transmembrane region" description="Helical" evidence="6">
    <location>
        <begin position="152"/>
        <end position="180"/>
    </location>
</feature>
<evidence type="ECO:0000313" key="7">
    <source>
        <dbReference type="EMBL" id="ADL54029.1"/>
    </source>
</evidence>
<dbReference type="EMBL" id="CP002160">
    <property type="protein sequence ID" value="ADL54029.1"/>
    <property type="molecule type" value="Genomic_DNA"/>
</dbReference>
<dbReference type="PANTHER" id="PTHR21716">
    <property type="entry name" value="TRANSMEMBRANE PROTEIN"/>
    <property type="match status" value="1"/>
</dbReference>
<feature type="transmembrane region" description="Helical" evidence="6">
    <location>
        <begin position="318"/>
        <end position="343"/>
    </location>
</feature>
<gene>
    <name evidence="7" type="ordered locus">Clocel_4373</name>
</gene>
<evidence type="ECO:0000256" key="5">
    <source>
        <dbReference type="ARBA" id="ARBA00023136"/>
    </source>
</evidence>
<proteinExistence type="inferred from homology"/>
<organism evidence="7 8">
    <name type="scientific">Clostridium cellulovorans (strain ATCC 35296 / DSM 3052 / OCM 3 / 743B)</name>
    <dbReference type="NCBI Taxonomy" id="573061"/>
    <lineage>
        <taxon>Bacteria</taxon>
        <taxon>Bacillati</taxon>
        <taxon>Bacillota</taxon>
        <taxon>Clostridia</taxon>
        <taxon>Eubacteriales</taxon>
        <taxon>Clostridiaceae</taxon>
        <taxon>Clostridium</taxon>
    </lineage>
</organism>
<dbReference type="NCBIfam" id="TIGR02872">
    <property type="entry name" value="spore_ytvI"/>
    <property type="match status" value="1"/>
</dbReference>
<feature type="transmembrane region" description="Helical" evidence="6">
    <location>
        <begin position="278"/>
        <end position="298"/>
    </location>
</feature>
<feature type="transmembrane region" description="Helical" evidence="6">
    <location>
        <begin position="62"/>
        <end position="87"/>
    </location>
</feature>
<evidence type="ECO:0000256" key="3">
    <source>
        <dbReference type="ARBA" id="ARBA00022692"/>
    </source>
</evidence>
<dbReference type="AlphaFoldDB" id="D9SPC7"/>
<protein>
    <submittedName>
        <fullName evidence="7">Sporulation integral membrane protein YtvI</fullName>
    </submittedName>
</protein>
<dbReference type="GO" id="GO:0016020">
    <property type="term" value="C:membrane"/>
    <property type="evidence" value="ECO:0007669"/>
    <property type="project" value="UniProtKB-SubCell"/>
</dbReference>
<dbReference type="PANTHER" id="PTHR21716:SF68">
    <property type="entry name" value="TRANSPORT PROTEIN YTVI-RELATED"/>
    <property type="match status" value="1"/>
</dbReference>
<feature type="transmembrane region" description="Helical" evidence="6">
    <location>
        <begin position="12"/>
        <end position="41"/>
    </location>
</feature>
<feature type="transmembrane region" description="Helical" evidence="6">
    <location>
        <begin position="217"/>
        <end position="238"/>
    </location>
</feature>
<evidence type="ECO:0000256" key="6">
    <source>
        <dbReference type="SAM" id="Phobius"/>
    </source>
</evidence>
<dbReference type="Proteomes" id="UP000002730">
    <property type="component" value="Chromosome"/>
</dbReference>
<keyword evidence="3 6" id="KW-0812">Transmembrane</keyword>
<dbReference type="InterPro" id="IPR002549">
    <property type="entry name" value="AI-2E-like"/>
</dbReference>
<keyword evidence="4 6" id="KW-1133">Transmembrane helix</keyword>
<dbReference type="GO" id="GO:0055085">
    <property type="term" value="P:transmembrane transport"/>
    <property type="evidence" value="ECO:0007669"/>
    <property type="project" value="TreeGrafter"/>
</dbReference>
<dbReference type="eggNOG" id="COG0628">
    <property type="taxonomic scope" value="Bacteria"/>
</dbReference>
<dbReference type="OrthoDB" id="9774361at2"/>
<dbReference type="STRING" id="573061.Clocel_4373"/>